<feature type="domain" description="Peptidase C39-like" evidence="1">
    <location>
        <begin position="48"/>
        <end position="181"/>
    </location>
</feature>
<evidence type="ECO:0000313" key="2">
    <source>
        <dbReference type="EMBL" id="MBD2149062.1"/>
    </source>
</evidence>
<name>A0A926Z4Z0_9CYAN</name>
<dbReference type="Pfam" id="PF13529">
    <property type="entry name" value="Peptidase_C39_2"/>
    <property type="match status" value="1"/>
</dbReference>
<dbReference type="Gene3D" id="3.90.70.10">
    <property type="entry name" value="Cysteine proteinases"/>
    <property type="match status" value="1"/>
</dbReference>
<dbReference type="RefSeq" id="WP_190349395.1">
    <property type="nucleotide sequence ID" value="NZ_JACJPY010000005.1"/>
</dbReference>
<dbReference type="Proteomes" id="UP000631421">
    <property type="component" value="Unassembled WGS sequence"/>
</dbReference>
<comment type="caution">
    <text evidence="2">The sequence shown here is derived from an EMBL/GenBank/DDBJ whole genome shotgun (WGS) entry which is preliminary data.</text>
</comment>
<reference evidence="2" key="2">
    <citation type="submission" date="2020-08" db="EMBL/GenBank/DDBJ databases">
        <authorList>
            <person name="Chen M."/>
            <person name="Teng W."/>
            <person name="Zhao L."/>
            <person name="Hu C."/>
            <person name="Zhou Y."/>
            <person name="Han B."/>
            <person name="Song L."/>
            <person name="Shu W."/>
        </authorList>
    </citation>
    <scope>NUCLEOTIDE SEQUENCE</scope>
    <source>
        <strain evidence="2">FACHB-1277</strain>
    </source>
</reference>
<accession>A0A926Z4Z0</accession>
<evidence type="ECO:0000313" key="3">
    <source>
        <dbReference type="Proteomes" id="UP000631421"/>
    </source>
</evidence>
<dbReference type="EMBL" id="JACJPY010000005">
    <property type="protein sequence ID" value="MBD2149062.1"/>
    <property type="molecule type" value="Genomic_DNA"/>
</dbReference>
<organism evidence="2 3">
    <name type="scientific">Pseudanabaena cinerea FACHB-1277</name>
    <dbReference type="NCBI Taxonomy" id="2949581"/>
    <lineage>
        <taxon>Bacteria</taxon>
        <taxon>Bacillati</taxon>
        <taxon>Cyanobacteriota</taxon>
        <taxon>Cyanophyceae</taxon>
        <taxon>Pseudanabaenales</taxon>
        <taxon>Pseudanabaenaceae</taxon>
        <taxon>Pseudanabaena</taxon>
        <taxon>Pseudanabaena cinerea</taxon>
    </lineage>
</organism>
<protein>
    <submittedName>
        <fullName evidence="2">C39 family peptidase</fullName>
    </submittedName>
</protein>
<reference evidence="2" key="1">
    <citation type="journal article" date="2015" name="ISME J.">
        <title>Draft Genome Sequence of Streptomyces incarnatus NRRL8089, which Produces the Nucleoside Antibiotic Sinefungin.</title>
        <authorList>
            <person name="Oshima K."/>
            <person name="Hattori M."/>
            <person name="Shimizu H."/>
            <person name="Fukuda K."/>
            <person name="Nemoto M."/>
            <person name="Inagaki K."/>
            <person name="Tamura T."/>
        </authorList>
    </citation>
    <scope>NUCLEOTIDE SEQUENCE</scope>
    <source>
        <strain evidence="2">FACHB-1277</strain>
    </source>
</reference>
<evidence type="ECO:0000259" key="1">
    <source>
        <dbReference type="Pfam" id="PF13529"/>
    </source>
</evidence>
<proteinExistence type="predicted"/>
<dbReference type="InterPro" id="IPR039564">
    <property type="entry name" value="Peptidase_C39-like"/>
</dbReference>
<keyword evidence="3" id="KW-1185">Reference proteome</keyword>
<gene>
    <name evidence="2" type="ORF">H6F44_02815</name>
</gene>
<sequence>MVASVALAVTLLPENAAIARLGKPHRLLVASSPTNQAPILLPDTGAQDDGWSCGPNSAARVLRYYGHQVDYNTVRDATEQKLFLPQRMRNPFTNQWVEVRTGTPPQTLQRVMQRWEGKYVKRSPHTSFEQLIKIVQSGKPAIALVRVGGLKVSYVGTIPYLHWITVTGVDRSRQVIYYTDTNSQSYSLSYQAFQDRWNLGLDRDVSMAIANVLKNNGVVPRTLVWVDRN</sequence>
<dbReference type="AlphaFoldDB" id="A0A926Z4Z0"/>